<keyword evidence="1" id="KW-0808">Transferase</keyword>
<dbReference type="GO" id="GO:0016740">
    <property type="term" value="F:transferase activity"/>
    <property type="evidence" value="ECO:0007669"/>
    <property type="project" value="UniProtKB-KW"/>
</dbReference>
<comment type="caution">
    <text evidence="3">The sequence shown here is derived from an EMBL/GenBank/DDBJ whole genome shotgun (WGS) entry which is preliminary data.</text>
</comment>
<protein>
    <submittedName>
        <fullName evidence="3">3-deoxy-7-phosphoheptulonate synthase</fullName>
    </submittedName>
</protein>
<dbReference type="InterPro" id="IPR013785">
    <property type="entry name" value="Aldolase_TIM"/>
</dbReference>
<dbReference type="PANTHER" id="PTHR43018:SF1">
    <property type="entry name" value="PROTEIN AROA(G)"/>
    <property type="match status" value="1"/>
</dbReference>
<dbReference type="NCBIfam" id="NF009239">
    <property type="entry name" value="PRK12595.1"/>
    <property type="match status" value="1"/>
</dbReference>
<dbReference type="InterPro" id="IPR006218">
    <property type="entry name" value="DAHP1/KDSA"/>
</dbReference>
<evidence type="ECO:0000256" key="1">
    <source>
        <dbReference type="ARBA" id="ARBA00022679"/>
    </source>
</evidence>
<proteinExistence type="predicted"/>
<dbReference type="EMBL" id="POUA01000053">
    <property type="protein sequence ID" value="PZG50784.1"/>
    <property type="molecule type" value="Genomic_DNA"/>
</dbReference>
<name>A0A2W2ILA1_9ACTN</name>
<dbReference type="Proteomes" id="UP000248544">
    <property type="component" value="Unassembled WGS sequence"/>
</dbReference>
<sequence>MPSSEMLYVFQPSAQPAELDEWLALLAARGGGPSLLRLGPTPVIAAAETAEITAPAGLPRPVATVRAGGGVRLSRREIRPEGTVVSIGPARIGDGRLAVFAGPCAVESREQMDAVVGAVAAGNGVVGLRGGAFKPRTSPYAFHGLKWSGLDLLQEAREKTGLPILTEVVDTRHVERVAEIADAFQIGARNMQNFELLREVGETGRPVVLKRGFGCTVDETLSAAEYILAAGNDQVILCERGIRTFEHATRFTLDISAVALLKQRSHLPVMVDPSHSTGRPNLVAPVSLAAVAAGADALLIDVHAQPEQALCDGAQALRPSGFHELMGRLEMLVLGLGRDVSVVMDVDVRDATVAGIA</sequence>
<dbReference type="RefSeq" id="WP_111166763.1">
    <property type="nucleotide sequence ID" value="NZ_POUA01000053.1"/>
</dbReference>
<feature type="domain" description="DAHP synthetase I/KDSA" evidence="2">
    <location>
        <begin position="91"/>
        <end position="322"/>
    </location>
</feature>
<organism evidence="3 4">
    <name type="scientific">Spongiactinospora gelatinilytica</name>
    <dbReference type="NCBI Taxonomy" id="2666298"/>
    <lineage>
        <taxon>Bacteria</taxon>
        <taxon>Bacillati</taxon>
        <taxon>Actinomycetota</taxon>
        <taxon>Actinomycetes</taxon>
        <taxon>Streptosporangiales</taxon>
        <taxon>Streptosporangiaceae</taxon>
        <taxon>Spongiactinospora</taxon>
    </lineage>
</organism>
<dbReference type="GO" id="GO:0009073">
    <property type="term" value="P:aromatic amino acid family biosynthetic process"/>
    <property type="evidence" value="ECO:0007669"/>
    <property type="project" value="InterPro"/>
</dbReference>
<accession>A0A2W2ILA1</accession>
<dbReference type="InterPro" id="IPR006268">
    <property type="entry name" value="DAHP_syn_2"/>
</dbReference>
<dbReference type="InterPro" id="IPR052899">
    <property type="entry name" value="Class-I_DAHP_synthase"/>
</dbReference>
<gene>
    <name evidence="3" type="primary">aroF</name>
    <name evidence="3" type="ORF">C1I98_09750</name>
</gene>
<evidence type="ECO:0000313" key="4">
    <source>
        <dbReference type="Proteomes" id="UP000248544"/>
    </source>
</evidence>
<evidence type="ECO:0000259" key="2">
    <source>
        <dbReference type="Pfam" id="PF00793"/>
    </source>
</evidence>
<keyword evidence="4" id="KW-1185">Reference proteome</keyword>
<reference evidence="3 4" key="1">
    <citation type="submission" date="2018-01" db="EMBL/GenBank/DDBJ databases">
        <title>Draft genome sequence of Sphaerisporangium sp. 7K107.</title>
        <authorList>
            <person name="Sahin N."/>
            <person name="Saygin H."/>
            <person name="Ay H."/>
        </authorList>
    </citation>
    <scope>NUCLEOTIDE SEQUENCE [LARGE SCALE GENOMIC DNA]</scope>
    <source>
        <strain evidence="3 4">7K107</strain>
    </source>
</reference>
<dbReference type="GO" id="GO:0016832">
    <property type="term" value="F:aldehyde-lyase activity"/>
    <property type="evidence" value="ECO:0007669"/>
    <property type="project" value="InterPro"/>
</dbReference>
<dbReference type="Gene3D" id="3.20.20.70">
    <property type="entry name" value="Aldolase class I"/>
    <property type="match status" value="1"/>
</dbReference>
<dbReference type="NCBIfam" id="NF006421">
    <property type="entry name" value="PRK08673.1"/>
    <property type="match status" value="1"/>
</dbReference>
<dbReference type="SUPFAM" id="SSF51569">
    <property type="entry name" value="Aldolase"/>
    <property type="match status" value="1"/>
</dbReference>
<dbReference type="NCBIfam" id="TIGR01361">
    <property type="entry name" value="DAHP_synth_Bsub"/>
    <property type="match status" value="1"/>
</dbReference>
<dbReference type="PANTHER" id="PTHR43018">
    <property type="entry name" value="PHOSPHO-2-DEHYDRO-3-DEOXYHEPTONATE ALDOLASE"/>
    <property type="match status" value="1"/>
</dbReference>
<evidence type="ECO:0000313" key="3">
    <source>
        <dbReference type="EMBL" id="PZG50784.1"/>
    </source>
</evidence>
<dbReference type="AlphaFoldDB" id="A0A2W2ILA1"/>
<dbReference type="Pfam" id="PF00793">
    <property type="entry name" value="DAHP_synth_1"/>
    <property type="match status" value="1"/>
</dbReference>